<dbReference type="SUPFAM" id="SSF52833">
    <property type="entry name" value="Thioredoxin-like"/>
    <property type="match status" value="1"/>
</dbReference>
<reference evidence="3" key="1">
    <citation type="submission" date="2017-09" db="EMBL/GenBank/DDBJ databases">
        <title>Metaegenomics of thermophilic ammonia-oxidizing enrichment culture.</title>
        <authorList>
            <person name="Kato S."/>
            <person name="Suzuki K."/>
        </authorList>
    </citation>
    <scope>NUCLEOTIDE SEQUENCE [LARGE SCALE GENOMIC DNA]</scope>
</reference>
<dbReference type="SUPFAM" id="SSF48452">
    <property type="entry name" value="TPR-like"/>
    <property type="match status" value="1"/>
</dbReference>
<dbReference type="Gene3D" id="3.40.30.10">
    <property type="entry name" value="Glutaredoxin"/>
    <property type="match status" value="1"/>
</dbReference>
<feature type="chain" id="PRO_5014149616" evidence="1">
    <location>
        <begin position="23"/>
        <end position="288"/>
    </location>
</feature>
<comment type="caution">
    <text evidence="2">The sequence shown here is derived from an EMBL/GenBank/DDBJ whole genome shotgun (WGS) entry which is preliminary data.</text>
</comment>
<dbReference type="AlphaFoldDB" id="A0A2H5XE13"/>
<keyword evidence="2" id="KW-0560">Oxidoreductase</keyword>
<dbReference type="EMBL" id="BEHT01000027">
    <property type="protein sequence ID" value="GBC99416.1"/>
    <property type="molecule type" value="Genomic_DNA"/>
</dbReference>
<dbReference type="EC" id="1.8.1.8" evidence="2"/>
<feature type="signal peptide" evidence="1">
    <location>
        <begin position="1"/>
        <end position="22"/>
    </location>
</feature>
<dbReference type="InterPro" id="IPR011990">
    <property type="entry name" value="TPR-like_helical_dom_sf"/>
</dbReference>
<accession>A0A2H5XE13</accession>
<dbReference type="Pfam" id="PF13899">
    <property type="entry name" value="Thioredoxin_7"/>
    <property type="match status" value="1"/>
</dbReference>
<sequence>MRCVRGGVLGCIVGVFVASVAAAPHNWAAALQRAKTERKFVLAYFADPDCFTCQRYRAETLDNPQLAALLRRFVVVSLPMPQSAGQLRKLVPGWQEVLPVVVFTDAKGTPQDYIVGHLNATTFAAALRAFLRGQRSDAVERRLQRRPHDLATLYEAAVWFLERGDGARGLPLAEKVLAKDPDNRKGYHAPMLVHRGLFYTMHRARIAHRALDDFRAVVTRFPQAPVADEARFYLAVTHLALGQDAEARRWLVAVLRVSKSPTLRAQAQKLLRFLDAEPPADLRRGDGP</sequence>
<protein>
    <submittedName>
        <fullName evidence="2">Thiol:disulfide interchange protein DsbD</fullName>
        <ecNumber evidence="2">1.8.1.8</ecNumber>
    </submittedName>
</protein>
<keyword evidence="1" id="KW-0732">Signal</keyword>
<evidence type="ECO:0000313" key="3">
    <source>
        <dbReference type="Proteomes" id="UP000236173"/>
    </source>
</evidence>
<dbReference type="GO" id="GO:0047134">
    <property type="term" value="F:protein-disulfide reductase [NAD(P)H] activity"/>
    <property type="evidence" value="ECO:0007669"/>
    <property type="project" value="UniProtKB-EC"/>
</dbReference>
<gene>
    <name evidence="2" type="primary">dsbD_2</name>
    <name evidence="2" type="ORF">HRbin17_01940</name>
</gene>
<dbReference type="Proteomes" id="UP000236173">
    <property type="component" value="Unassembled WGS sequence"/>
</dbReference>
<evidence type="ECO:0000256" key="1">
    <source>
        <dbReference type="SAM" id="SignalP"/>
    </source>
</evidence>
<name>A0A2H5XE13_9BACT</name>
<dbReference type="InterPro" id="IPR036249">
    <property type="entry name" value="Thioredoxin-like_sf"/>
</dbReference>
<evidence type="ECO:0000313" key="2">
    <source>
        <dbReference type="EMBL" id="GBC99416.1"/>
    </source>
</evidence>
<dbReference type="Gene3D" id="1.25.40.10">
    <property type="entry name" value="Tetratricopeptide repeat domain"/>
    <property type="match status" value="1"/>
</dbReference>
<proteinExistence type="predicted"/>
<organism evidence="2 3">
    <name type="scientific">Candidatus Fervidibacter japonicus</name>
    <dbReference type="NCBI Taxonomy" id="2035412"/>
    <lineage>
        <taxon>Bacteria</taxon>
        <taxon>Candidatus Fervidibacterota</taxon>
        <taxon>Candidatus Fervidibacter</taxon>
    </lineage>
</organism>